<name>S3BW96_OPHP1</name>
<keyword evidence="5" id="KW-0521">NADP</keyword>
<dbReference type="EMBL" id="KE148156">
    <property type="protein sequence ID" value="EPE05534.1"/>
    <property type="molecule type" value="Genomic_DNA"/>
</dbReference>
<dbReference type="GO" id="GO:0005739">
    <property type="term" value="C:mitochondrion"/>
    <property type="evidence" value="ECO:0007669"/>
    <property type="project" value="UniProtKB-SubCell"/>
</dbReference>
<feature type="domain" description="Enoyl reductase (ER)" evidence="13">
    <location>
        <begin position="114"/>
        <end position="479"/>
    </location>
</feature>
<organism evidence="14 15">
    <name type="scientific">Ophiostoma piceae (strain UAMH 11346)</name>
    <name type="common">Sap stain fungus</name>
    <dbReference type="NCBI Taxonomy" id="1262450"/>
    <lineage>
        <taxon>Eukaryota</taxon>
        <taxon>Fungi</taxon>
        <taxon>Dikarya</taxon>
        <taxon>Ascomycota</taxon>
        <taxon>Pezizomycotina</taxon>
        <taxon>Sordariomycetes</taxon>
        <taxon>Sordariomycetidae</taxon>
        <taxon>Ophiostomatales</taxon>
        <taxon>Ophiostomataceae</taxon>
        <taxon>Ophiostoma</taxon>
    </lineage>
</organism>
<dbReference type="InterPro" id="IPR020843">
    <property type="entry name" value="ER"/>
</dbReference>
<dbReference type="Gene3D" id="3.40.50.720">
    <property type="entry name" value="NAD(P)-binding Rossmann-like Domain"/>
    <property type="match status" value="1"/>
</dbReference>
<dbReference type="InterPro" id="IPR013149">
    <property type="entry name" value="ADH-like_C"/>
</dbReference>
<proteinExistence type="inferred from homology"/>
<dbReference type="EC" id="1.3.1.104" evidence="11"/>
<comment type="catalytic activity">
    <reaction evidence="12">
        <text>a 2,3-saturated acyl-[ACP] + NADP(+) = a (2E)-enoyl-[ACP] + NADPH + H(+)</text>
        <dbReference type="Rhea" id="RHEA:22564"/>
        <dbReference type="Rhea" id="RHEA-COMP:9925"/>
        <dbReference type="Rhea" id="RHEA-COMP:9926"/>
        <dbReference type="ChEBI" id="CHEBI:15378"/>
        <dbReference type="ChEBI" id="CHEBI:57783"/>
        <dbReference type="ChEBI" id="CHEBI:58349"/>
        <dbReference type="ChEBI" id="CHEBI:78784"/>
        <dbReference type="ChEBI" id="CHEBI:78785"/>
        <dbReference type="EC" id="1.3.1.104"/>
    </reaction>
</comment>
<dbReference type="InterPro" id="IPR051034">
    <property type="entry name" value="Mito_Enoyl-ACP_Reductase"/>
</dbReference>
<evidence type="ECO:0000313" key="14">
    <source>
        <dbReference type="EMBL" id="EPE05534.1"/>
    </source>
</evidence>
<dbReference type="OMA" id="HRCISAY"/>
<evidence type="ECO:0000259" key="13">
    <source>
        <dbReference type="SMART" id="SM00829"/>
    </source>
</evidence>
<evidence type="ECO:0000256" key="3">
    <source>
        <dbReference type="ARBA" id="ARBA00022516"/>
    </source>
</evidence>
<dbReference type="CDD" id="cd08290">
    <property type="entry name" value="ETR"/>
    <property type="match status" value="1"/>
</dbReference>
<dbReference type="AlphaFoldDB" id="S3BW96"/>
<keyword evidence="9" id="KW-0496">Mitochondrion</keyword>
<keyword evidence="3" id="KW-0444">Lipid biosynthesis</keyword>
<dbReference type="VEuPathDB" id="FungiDB:F503_02273"/>
<dbReference type="PANTHER" id="PTHR43981">
    <property type="entry name" value="ENOYL-[ACYL-CARRIER-PROTEIN] REDUCTASE, MITOCHONDRIAL"/>
    <property type="match status" value="1"/>
</dbReference>
<dbReference type="Pfam" id="PF00107">
    <property type="entry name" value="ADH_zinc_N"/>
    <property type="match status" value="1"/>
</dbReference>
<keyword evidence="15" id="KW-1185">Reference proteome</keyword>
<dbReference type="FunFam" id="3.40.50.720:FF:000112">
    <property type="entry name" value="Enoyl-[acyl-carrier-protein] reductase 1, mitochondrial"/>
    <property type="match status" value="1"/>
</dbReference>
<keyword evidence="4" id="KW-0276">Fatty acid metabolism</keyword>
<keyword evidence="10" id="KW-0275">Fatty acid biosynthesis</keyword>
<dbReference type="PANTHER" id="PTHR43981:SF2">
    <property type="entry name" value="ENOYL-[ACYL-CARRIER-PROTEIN] REDUCTASE, MITOCHONDRIAL"/>
    <property type="match status" value="1"/>
</dbReference>
<dbReference type="InterPro" id="IPR013154">
    <property type="entry name" value="ADH-like_N"/>
</dbReference>
<dbReference type="SUPFAM" id="SSF51735">
    <property type="entry name" value="NAD(P)-binding Rossmann-fold domains"/>
    <property type="match status" value="1"/>
</dbReference>
<keyword evidence="6" id="KW-0809">Transit peptide</keyword>
<dbReference type="GO" id="GO:0141148">
    <property type="term" value="F:enoyl-[acyl-carrier-protein] reductase (NADPH) activity"/>
    <property type="evidence" value="ECO:0007669"/>
    <property type="project" value="UniProtKB-EC"/>
</dbReference>
<evidence type="ECO:0000256" key="2">
    <source>
        <dbReference type="ARBA" id="ARBA00010371"/>
    </source>
</evidence>
<accession>S3BW96</accession>
<comment type="similarity">
    <text evidence="2">Belongs to the zinc-containing alcohol dehydrogenase family. Quinone oxidoreductase subfamily.</text>
</comment>
<gene>
    <name evidence="14" type="ORF">F503_02273</name>
</gene>
<evidence type="ECO:0000256" key="10">
    <source>
        <dbReference type="ARBA" id="ARBA00023160"/>
    </source>
</evidence>
<evidence type="ECO:0000256" key="11">
    <source>
        <dbReference type="ARBA" id="ARBA00038963"/>
    </source>
</evidence>
<dbReference type="SMART" id="SM00829">
    <property type="entry name" value="PKS_ER"/>
    <property type="match status" value="1"/>
</dbReference>
<dbReference type="Proteomes" id="UP000016923">
    <property type="component" value="Unassembled WGS sequence"/>
</dbReference>
<dbReference type="SUPFAM" id="SSF50129">
    <property type="entry name" value="GroES-like"/>
    <property type="match status" value="1"/>
</dbReference>
<evidence type="ECO:0000256" key="9">
    <source>
        <dbReference type="ARBA" id="ARBA00023128"/>
    </source>
</evidence>
<evidence type="ECO:0000256" key="1">
    <source>
        <dbReference type="ARBA" id="ARBA00004173"/>
    </source>
</evidence>
<evidence type="ECO:0000256" key="7">
    <source>
        <dbReference type="ARBA" id="ARBA00023002"/>
    </source>
</evidence>
<dbReference type="GO" id="GO:0006633">
    <property type="term" value="P:fatty acid biosynthetic process"/>
    <property type="evidence" value="ECO:0007669"/>
    <property type="project" value="UniProtKB-KW"/>
</dbReference>
<dbReference type="eggNOG" id="KOG0025">
    <property type="taxonomic scope" value="Eukaryota"/>
</dbReference>
<dbReference type="HOGENOM" id="CLU_026673_17_0_1"/>
<keyword evidence="8" id="KW-0443">Lipid metabolism</keyword>
<keyword evidence="7" id="KW-0560">Oxidoreductase</keyword>
<dbReference type="Pfam" id="PF08240">
    <property type="entry name" value="ADH_N"/>
    <property type="match status" value="1"/>
</dbReference>
<evidence type="ECO:0000256" key="5">
    <source>
        <dbReference type="ARBA" id="ARBA00022857"/>
    </source>
</evidence>
<evidence type="ECO:0000313" key="15">
    <source>
        <dbReference type="Proteomes" id="UP000016923"/>
    </source>
</evidence>
<dbReference type="OrthoDB" id="7482721at2759"/>
<dbReference type="InterPro" id="IPR011032">
    <property type="entry name" value="GroES-like_sf"/>
</dbReference>
<protein>
    <recommendedName>
        <fullName evidence="11">enoyl-[acyl-carrier-protein] reductase</fullName>
        <ecNumber evidence="11">1.3.1.104</ecNumber>
    </recommendedName>
</protein>
<evidence type="ECO:0000256" key="6">
    <source>
        <dbReference type="ARBA" id="ARBA00022946"/>
    </source>
</evidence>
<evidence type="ECO:0000256" key="4">
    <source>
        <dbReference type="ARBA" id="ARBA00022832"/>
    </source>
</evidence>
<dbReference type="Gene3D" id="3.90.180.10">
    <property type="entry name" value="Medium-chain alcohol dehydrogenases, catalytic domain"/>
    <property type="match status" value="1"/>
</dbReference>
<dbReference type="InterPro" id="IPR036291">
    <property type="entry name" value="NAD(P)-bd_dom_sf"/>
</dbReference>
<sequence>MSCLNCIPLHSERFTIFASLIHHDVISCIVFGRPSQHNRQTHIRTTMASIARSARAPLRSASSLTLSSSLARPSARASRLQVHPTLQLAQQPVRFKSGPYGYTQAKALVYSKTGEPADVLSVHTHSISPSLPPNTVLLRTLASPINPADINTVQGTYGVKPEYSSLLGTPEPSAVPGSEACFEVVNVGSNVKTLKPGDWALPAAPGLGTWRTHMLVDDADTALVGIAKEKLEGLTPAAAATSTVNPCTAWQMLRGFVDLVELSVRAGNGKGAWFIQNGANSGVGRAAIQLGKLWGLRSINVVRARDTPEATAALKAELAELGATVVVTEDELQERGFSSGKLRSAEIMQGESDKESPLLLALNCVGGRPALSVAKCLSEGGRMVTYGAMAKQPLTIPAGMLIFKDLTFHGFWFSRWGKVDPAARKQTVEAVLDLMRTGKFKPGPADTIPWTWETPAETLQKAVGGTLEGFRSGKGIFVFKDT</sequence>
<comment type="subcellular location">
    <subcellularLocation>
        <location evidence="1">Mitochondrion</location>
    </subcellularLocation>
</comment>
<evidence type="ECO:0000256" key="12">
    <source>
        <dbReference type="ARBA" id="ARBA00048843"/>
    </source>
</evidence>
<evidence type="ECO:0000256" key="8">
    <source>
        <dbReference type="ARBA" id="ARBA00023098"/>
    </source>
</evidence>
<dbReference type="STRING" id="1262450.S3BW96"/>
<reference evidence="14 15" key="1">
    <citation type="journal article" date="2013" name="BMC Genomics">
        <title>The genome and transcriptome of the pine saprophyte Ophiostoma piceae, and a comparison with the bark beetle-associated pine pathogen Grosmannia clavigera.</title>
        <authorList>
            <person name="Haridas S."/>
            <person name="Wang Y."/>
            <person name="Lim L."/>
            <person name="Massoumi Alamouti S."/>
            <person name="Jackman S."/>
            <person name="Docking R."/>
            <person name="Robertson G."/>
            <person name="Birol I."/>
            <person name="Bohlmann J."/>
            <person name="Breuil C."/>
        </authorList>
    </citation>
    <scope>NUCLEOTIDE SEQUENCE [LARGE SCALE GENOMIC DNA]</scope>
    <source>
        <strain evidence="14 15">UAMH 11346</strain>
    </source>
</reference>